<dbReference type="Gene3D" id="1.10.10.10">
    <property type="entry name" value="Winged helix-like DNA-binding domain superfamily/Winged helix DNA-binding domain"/>
    <property type="match status" value="1"/>
</dbReference>
<dbReference type="SUPFAM" id="SSF46785">
    <property type="entry name" value="Winged helix' DNA-binding domain"/>
    <property type="match status" value="1"/>
</dbReference>
<dbReference type="PANTHER" id="PTHR33164:SF99">
    <property type="entry name" value="MARR FAMILY REGULATORY PROTEIN"/>
    <property type="match status" value="1"/>
</dbReference>
<dbReference type="GO" id="GO:0003700">
    <property type="term" value="F:DNA-binding transcription factor activity"/>
    <property type="evidence" value="ECO:0007669"/>
    <property type="project" value="InterPro"/>
</dbReference>
<dbReference type="Pfam" id="PF12802">
    <property type="entry name" value="MarR_2"/>
    <property type="match status" value="1"/>
</dbReference>
<dbReference type="GO" id="GO:0006950">
    <property type="term" value="P:response to stress"/>
    <property type="evidence" value="ECO:0007669"/>
    <property type="project" value="TreeGrafter"/>
</dbReference>
<gene>
    <name evidence="2" type="ORF">HDA39_006663</name>
</gene>
<dbReference type="EMBL" id="JACHMY010000001">
    <property type="protein sequence ID" value="MBB5839929.1"/>
    <property type="molecule type" value="Genomic_DNA"/>
</dbReference>
<proteinExistence type="predicted"/>
<dbReference type="AlphaFoldDB" id="A0A7W9JD24"/>
<dbReference type="InterPro" id="IPR039422">
    <property type="entry name" value="MarR/SlyA-like"/>
</dbReference>
<dbReference type="Proteomes" id="UP000549971">
    <property type="component" value="Unassembled WGS sequence"/>
</dbReference>
<evidence type="ECO:0000313" key="3">
    <source>
        <dbReference type="Proteomes" id="UP000549971"/>
    </source>
</evidence>
<feature type="domain" description="HTH marR-type" evidence="1">
    <location>
        <begin position="5"/>
        <end position="139"/>
    </location>
</feature>
<dbReference type="InterPro" id="IPR036388">
    <property type="entry name" value="WH-like_DNA-bd_sf"/>
</dbReference>
<sequence length="154" mass="16948">MDRHGYELPLLLAGAFRRIIDELHRRLAEQGHPDLRPAYGFALQAVGRDGCTVSDLGRRLGVTKQAATKTVGRLTDLHYVTRTPNPADARAILLTLTPHGRAALTLSARIFDELHTEWKQSLGAGRLNALEDDLAKLTPSDTPTPLADLPGWFH</sequence>
<keyword evidence="2" id="KW-0238">DNA-binding</keyword>
<evidence type="ECO:0000259" key="1">
    <source>
        <dbReference type="PROSITE" id="PS50995"/>
    </source>
</evidence>
<dbReference type="RefSeq" id="WP_184801923.1">
    <property type="nucleotide sequence ID" value="NZ_JACHMY010000001.1"/>
</dbReference>
<dbReference type="InterPro" id="IPR000835">
    <property type="entry name" value="HTH_MarR-typ"/>
</dbReference>
<protein>
    <submittedName>
        <fullName evidence="2">DNA-binding MarR family transcriptional regulator</fullName>
    </submittedName>
</protein>
<dbReference type="PANTHER" id="PTHR33164">
    <property type="entry name" value="TRANSCRIPTIONAL REGULATOR, MARR FAMILY"/>
    <property type="match status" value="1"/>
</dbReference>
<dbReference type="SMART" id="SM00347">
    <property type="entry name" value="HTH_MARR"/>
    <property type="match status" value="1"/>
</dbReference>
<dbReference type="PROSITE" id="PS50995">
    <property type="entry name" value="HTH_MARR_2"/>
    <property type="match status" value="1"/>
</dbReference>
<evidence type="ECO:0000313" key="2">
    <source>
        <dbReference type="EMBL" id="MBB5839929.1"/>
    </source>
</evidence>
<name>A0A7W9JD24_9ACTN</name>
<dbReference type="GO" id="GO:0003677">
    <property type="term" value="F:DNA binding"/>
    <property type="evidence" value="ECO:0007669"/>
    <property type="project" value="UniProtKB-KW"/>
</dbReference>
<accession>A0A7W9JD24</accession>
<dbReference type="InterPro" id="IPR036390">
    <property type="entry name" value="WH_DNA-bd_sf"/>
</dbReference>
<organism evidence="2 3">
    <name type="scientific">Kribbella italica</name>
    <dbReference type="NCBI Taxonomy" id="1540520"/>
    <lineage>
        <taxon>Bacteria</taxon>
        <taxon>Bacillati</taxon>
        <taxon>Actinomycetota</taxon>
        <taxon>Actinomycetes</taxon>
        <taxon>Propionibacteriales</taxon>
        <taxon>Kribbellaceae</taxon>
        <taxon>Kribbella</taxon>
    </lineage>
</organism>
<reference evidence="2 3" key="1">
    <citation type="submission" date="2020-08" db="EMBL/GenBank/DDBJ databases">
        <title>Sequencing the genomes of 1000 actinobacteria strains.</title>
        <authorList>
            <person name="Klenk H.-P."/>
        </authorList>
    </citation>
    <scope>NUCLEOTIDE SEQUENCE [LARGE SCALE GENOMIC DNA]</scope>
    <source>
        <strain evidence="2 3">DSM 28967</strain>
    </source>
</reference>
<comment type="caution">
    <text evidence="2">The sequence shown here is derived from an EMBL/GenBank/DDBJ whole genome shotgun (WGS) entry which is preliminary data.</text>
</comment>
<keyword evidence="3" id="KW-1185">Reference proteome</keyword>